<dbReference type="InterPro" id="IPR023210">
    <property type="entry name" value="NADP_OxRdtase_dom"/>
</dbReference>
<evidence type="ECO:0000313" key="4">
    <source>
        <dbReference type="Proteomes" id="UP000078559"/>
    </source>
</evidence>
<dbReference type="Pfam" id="PF00248">
    <property type="entry name" value="Aldo_ket_red"/>
    <property type="match status" value="1"/>
</dbReference>
<dbReference type="InterPro" id="IPR036812">
    <property type="entry name" value="NAD(P)_OxRdtase_dom_sf"/>
</dbReference>
<protein>
    <submittedName>
        <fullName evidence="3">Alcohol dehydrogenase [NADP(+)]</fullName>
    </submittedName>
</protein>
<evidence type="ECO:0000256" key="1">
    <source>
        <dbReference type="ARBA" id="ARBA00023002"/>
    </source>
</evidence>
<dbReference type="Gene3D" id="3.20.20.100">
    <property type="entry name" value="NADP-dependent oxidoreductase domain"/>
    <property type="match status" value="1"/>
</dbReference>
<evidence type="ECO:0000313" key="3">
    <source>
        <dbReference type="EMBL" id="KUI74344.1"/>
    </source>
</evidence>
<dbReference type="PRINTS" id="PR00069">
    <property type="entry name" value="ALDKETRDTASE"/>
</dbReference>
<dbReference type="Proteomes" id="UP000078559">
    <property type="component" value="Chromosome 12"/>
</dbReference>
<dbReference type="SMR" id="A0A194WD67"/>
<dbReference type="AlphaFoldDB" id="A0A194WD67"/>
<gene>
    <name evidence="3" type="ORF">VM1G_09669</name>
</gene>
<dbReference type="GO" id="GO:0016491">
    <property type="term" value="F:oxidoreductase activity"/>
    <property type="evidence" value="ECO:0007669"/>
    <property type="project" value="UniProtKB-KW"/>
</dbReference>
<reference evidence="3" key="1">
    <citation type="submission" date="2014-12" db="EMBL/GenBank/DDBJ databases">
        <title>Genome Sequence of Valsa Canker Pathogens Uncovers a Specific Adaption of Colonization on Woody Bark.</title>
        <authorList>
            <person name="Yin Z."/>
            <person name="Liu H."/>
            <person name="Gao X."/>
            <person name="Li Z."/>
            <person name="Song N."/>
            <person name="Ke X."/>
            <person name="Dai Q."/>
            <person name="Wu Y."/>
            <person name="Sun Y."/>
            <person name="Xu J.-R."/>
            <person name="Kang Z.K."/>
            <person name="Wang L."/>
            <person name="Huang L."/>
        </authorList>
    </citation>
    <scope>NUCLEOTIDE SEQUENCE [LARGE SCALE GENOMIC DNA]</scope>
    <source>
        <strain evidence="3">03-8</strain>
    </source>
</reference>
<proteinExistence type="predicted"/>
<keyword evidence="4" id="KW-1185">Reference proteome</keyword>
<sequence length="377" mass="42079">MPASDMGSIARCCVMMPSTSLDRQHLWPEAEISLNSLPKPNTIPAKTIKAIKKSKMVTKTTLHAAAMFAATAAALKDIPALGLGTWLSDKDLVPHAVEFGLINGYDHIDAAWIYRNENETGKGIAAADLPREDIWVTSKLWNSAHRETEAGEQIRESLAKLGLDYLDLYLVHWPVAFVPGQGTTLDEETSIVDTWRALEGLVRANLTRHIGISNFAKKDVEAILEICEICPYAHEYETHPYLQQQDFLDYHDEKGIKVIAYSPLGNTNPTYKKHANLEPLLKDPFWADLAEKKNATPAQAVLAWGIQRGTIVIPKSTTDKHLLQNLVALDITFTDAELEDIAKQDKKARFSNPSKNWGVNLFSDLDDHFNDLNEDEL</sequence>
<evidence type="ECO:0000259" key="2">
    <source>
        <dbReference type="Pfam" id="PF00248"/>
    </source>
</evidence>
<dbReference type="InterPro" id="IPR018170">
    <property type="entry name" value="Aldo/ket_reductase_CS"/>
</dbReference>
<dbReference type="InterPro" id="IPR020471">
    <property type="entry name" value="AKR"/>
</dbReference>
<dbReference type="OrthoDB" id="416253at2759"/>
<dbReference type="SUPFAM" id="SSF51430">
    <property type="entry name" value="NAD(P)-linked oxidoreductase"/>
    <property type="match status" value="1"/>
</dbReference>
<name>A0A194WD67_CYTMA</name>
<organism evidence="3 4">
    <name type="scientific">Cytospora mali</name>
    <name type="common">Apple Valsa canker fungus</name>
    <name type="synonym">Valsa mali</name>
    <dbReference type="NCBI Taxonomy" id="578113"/>
    <lineage>
        <taxon>Eukaryota</taxon>
        <taxon>Fungi</taxon>
        <taxon>Dikarya</taxon>
        <taxon>Ascomycota</taxon>
        <taxon>Pezizomycotina</taxon>
        <taxon>Sordariomycetes</taxon>
        <taxon>Sordariomycetidae</taxon>
        <taxon>Diaporthales</taxon>
        <taxon>Cytosporaceae</taxon>
        <taxon>Cytospora</taxon>
    </lineage>
</organism>
<feature type="domain" description="NADP-dependent oxidoreductase" evidence="2">
    <location>
        <begin position="81"/>
        <end position="343"/>
    </location>
</feature>
<dbReference type="CDD" id="cd19071">
    <property type="entry name" value="AKR_AKR1-5-like"/>
    <property type="match status" value="1"/>
</dbReference>
<accession>A0A194WD67</accession>
<dbReference type="EMBL" id="CM003109">
    <property type="protein sequence ID" value="KUI74344.1"/>
    <property type="molecule type" value="Genomic_DNA"/>
</dbReference>
<dbReference type="PANTHER" id="PTHR11732">
    <property type="entry name" value="ALDO/KETO REDUCTASE"/>
    <property type="match status" value="1"/>
</dbReference>
<dbReference type="PROSITE" id="PS00062">
    <property type="entry name" value="ALDOKETO_REDUCTASE_2"/>
    <property type="match status" value="1"/>
</dbReference>
<keyword evidence="1" id="KW-0560">Oxidoreductase</keyword>